<name>D6CYG1_9BACE</name>
<reference evidence="1 2" key="2">
    <citation type="submission" date="2010-03" db="EMBL/GenBank/DDBJ databases">
        <authorList>
            <person name="Pajon A."/>
        </authorList>
    </citation>
    <scope>NUCLEOTIDE SEQUENCE [LARGE SCALE GENOMIC DNA]</scope>
    <source>
        <strain evidence="1 2">XB1A</strain>
    </source>
</reference>
<accession>D6CYG1</accession>
<organism evidence="1 2">
    <name type="scientific">Bacteroides xylanisolvens XB1A</name>
    <dbReference type="NCBI Taxonomy" id="657309"/>
    <lineage>
        <taxon>Bacteria</taxon>
        <taxon>Pseudomonadati</taxon>
        <taxon>Bacteroidota</taxon>
        <taxon>Bacteroidia</taxon>
        <taxon>Bacteroidales</taxon>
        <taxon>Bacteroidaceae</taxon>
        <taxon>Bacteroides</taxon>
    </lineage>
</organism>
<evidence type="ECO:0000313" key="2">
    <source>
        <dbReference type="Proteomes" id="UP000008795"/>
    </source>
</evidence>
<evidence type="ECO:0000313" key="1">
    <source>
        <dbReference type="EMBL" id="CBK67213.1"/>
    </source>
</evidence>
<gene>
    <name evidence="1" type="ORF">BXY_21350</name>
</gene>
<dbReference type="KEGG" id="bxy:BXY_21350"/>
<dbReference type="AlphaFoldDB" id="D6CYG1"/>
<dbReference type="EMBL" id="FP929033">
    <property type="protein sequence ID" value="CBK67213.1"/>
    <property type="molecule type" value="Genomic_DNA"/>
</dbReference>
<reference evidence="1 2" key="1">
    <citation type="submission" date="2010-03" db="EMBL/GenBank/DDBJ databases">
        <title>The genome sequence of Bacteriodes xylanisolvens XB1A.</title>
        <authorList>
            <consortium name="metaHIT consortium -- http://www.metahit.eu/"/>
            <person name="Pajon A."/>
            <person name="Turner K."/>
            <person name="Parkhill J."/>
            <person name="Bernalier A."/>
        </authorList>
    </citation>
    <scope>NUCLEOTIDE SEQUENCE [LARGE SCALE GENOMIC DNA]</scope>
    <source>
        <strain evidence="1 2">XB1A</strain>
    </source>
</reference>
<dbReference type="HOGENOM" id="CLU_221050_0_0_10"/>
<sequence length="26" mass="2825">MPMNKVTAGESKGEIQAKLNLPGFTY</sequence>
<protein>
    <submittedName>
        <fullName evidence="1">Uncharacterized protein</fullName>
    </submittedName>
</protein>
<proteinExistence type="predicted"/>
<dbReference type="Proteomes" id="UP000008795">
    <property type="component" value="Chromosome"/>
</dbReference>